<dbReference type="InterPro" id="IPR029154">
    <property type="entry name" value="HIBADH-like_NADP-bd"/>
</dbReference>
<evidence type="ECO:0000256" key="4">
    <source>
        <dbReference type="PIRSR" id="PIRSR000103-1"/>
    </source>
</evidence>
<dbReference type="InterPro" id="IPR036291">
    <property type="entry name" value="NAD(P)-bd_dom_sf"/>
</dbReference>
<dbReference type="PIRSF" id="PIRSF000103">
    <property type="entry name" value="HIBADH"/>
    <property type="match status" value="1"/>
</dbReference>
<keyword evidence="8" id="KW-1185">Reference proteome</keyword>
<accession>A0A0S4QIK3</accession>
<keyword evidence="2" id="KW-0560">Oxidoreductase</keyword>
<comment type="similarity">
    <text evidence="1">Belongs to the HIBADH-related family.</text>
</comment>
<dbReference type="PROSITE" id="PS00895">
    <property type="entry name" value="3_HYDROXYISOBUT_DH"/>
    <property type="match status" value="1"/>
</dbReference>
<evidence type="ECO:0000256" key="3">
    <source>
        <dbReference type="ARBA" id="ARBA00023027"/>
    </source>
</evidence>
<dbReference type="PANTHER" id="PTHR43060">
    <property type="entry name" value="3-HYDROXYISOBUTYRATE DEHYDROGENASE-LIKE 1, MITOCHONDRIAL-RELATED"/>
    <property type="match status" value="1"/>
</dbReference>
<reference evidence="8" key="1">
    <citation type="submission" date="2015-11" db="EMBL/GenBank/DDBJ databases">
        <authorList>
            <person name="Varghese N."/>
        </authorList>
    </citation>
    <scope>NUCLEOTIDE SEQUENCE [LARGE SCALE GENOMIC DNA]</scope>
    <source>
        <strain evidence="8">DSM 45899</strain>
    </source>
</reference>
<dbReference type="Pfam" id="PF03446">
    <property type="entry name" value="NAD_binding_2"/>
    <property type="match status" value="1"/>
</dbReference>
<dbReference type="EMBL" id="FAOZ01000004">
    <property type="protein sequence ID" value="CUU55315.1"/>
    <property type="molecule type" value="Genomic_DNA"/>
</dbReference>
<dbReference type="PANTHER" id="PTHR43060:SF15">
    <property type="entry name" value="3-HYDROXYISOBUTYRATE DEHYDROGENASE-LIKE 1, MITOCHONDRIAL-RELATED"/>
    <property type="match status" value="1"/>
</dbReference>
<evidence type="ECO:0000256" key="2">
    <source>
        <dbReference type="ARBA" id="ARBA00023002"/>
    </source>
</evidence>
<evidence type="ECO:0000313" key="7">
    <source>
        <dbReference type="EMBL" id="CUU55315.1"/>
    </source>
</evidence>
<evidence type="ECO:0000259" key="5">
    <source>
        <dbReference type="Pfam" id="PF03446"/>
    </source>
</evidence>
<proteinExistence type="inferred from homology"/>
<protein>
    <submittedName>
        <fullName evidence="7">3-hydroxyisobutyrate dehydrogenase</fullName>
    </submittedName>
</protein>
<dbReference type="GO" id="GO:0016054">
    <property type="term" value="P:organic acid catabolic process"/>
    <property type="evidence" value="ECO:0007669"/>
    <property type="project" value="UniProtKB-ARBA"/>
</dbReference>
<evidence type="ECO:0000256" key="1">
    <source>
        <dbReference type="ARBA" id="ARBA00009080"/>
    </source>
</evidence>
<name>A0A0S4QIK3_9ACTN</name>
<feature type="domain" description="6-phosphogluconate dehydrogenase NADP-binding" evidence="5">
    <location>
        <begin position="2"/>
        <end position="161"/>
    </location>
</feature>
<dbReference type="GO" id="GO:0051287">
    <property type="term" value="F:NAD binding"/>
    <property type="evidence" value="ECO:0007669"/>
    <property type="project" value="InterPro"/>
</dbReference>
<dbReference type="InterPro" id="IPR006115">
    <property type="entry name" value="6PGDH_NADP-bd"/>
</dbReference>
<dbReference type="SUPFAM" id="SSF48179">
    <property type="entry name" value="6-phosphogluconate dehydrogenase C-terminal domain-like"/>
    <property type="match status" value="1"/>
</dbReference>
<evidence type="ECO:0000259" key="6">
    <source>
        <dbReference type="Pfam" id="PF14833"/>
    </source>
</evidence>
<feature type="domain" description="3-hydroxyisobutyrate dehydrogenase-like NAD-binding" evidence="6">
    <location>
        <begin position="164"/>
        <end position="212"/>
    </location>
</feature>
<dbReference type="Gene3D" id="3.40.50.720">
    <property type="entry name" value="NAD(P)-binding Rossmann-like Domain"/>
    <property type="match status" value="1"/>
</dbReference>
<feature type="active site" evidence="4">
    <location>
        <position position="170"/>
    </location>
</feature>
<dbReference type="InterPro" id="IPR002204">
    <property type="entry name" value="3-OH-isobutyrate_DH-rel_CS"/>
</dbReference>
<dbReference type="InterPro" id="IPR013328">
    <property type="entry name" value="6PGD_dom2"/>
</dbReference>
<dbReference type="Pfam" id="PF14833">
    <property type="entry name" value="NAD_binding_11"/>
    <property type="match status" value="1"/>
</dbReference>
<dbReference type="SUPFAM" id="SSF51735">
    <property type="entry name" value="NAD(P)-binding Rossmann-fold domains"/>
    <property type="match status" value="1"/>
</dbReference>
<dbReference type="RefSeq" id="WP_091273599.1">
    <property type="nucleotide sequence ID" value="NZ_FAOZ01000004.1"/>
</dbReference>
<dbReference type="GO" id="GO:0016491">
    <property type="term" value="F:oxidoreductase activity"/>
    <property type="evidence" value="ECO:0007669"/>
    <property type="project" value="UniProtKB-KW"/>
</dbReference>
<sequence>MKVGFIGLGSMGLPMAQRLRSAGHELTLYARRPASLEPFTGLDVTVAATPALLGARVEAVGICVFDAAGVEEVLFGPEGLAANAAPGTVVLVHSTVSPAQIRAIAERAAGHGLRVLDAPVSGGAPRALTGELTVMIGGDAAALADVTGLLAAFSNQVVHLGDVGAASQAKLINNTLLAAQIVLADEAMTAGRSLGLDLEGLASVLLTSSSSGVGSGVRLRAGSLAAVADSPAGPTLAKDVTLMAEVLASAPGRDLVEVAKRLVTAIRGKRDPQ</sequence>
<dbReference type="AlphaFoldDB" id="A0A0S4QIK3"/>
<dbReference type="Proteomes" id="UP000198802">
    <property type="component" value="Unassembled WGS sequence"/>
</dbReference>
<evidence type="ECO:0000313" key="8">
    <source>
        <dbReference type="Proteomes" id="UP000198802"/>
    </source>
</evidence>
<organism evidence="7 8">
    <name type="scientific">Parafrankia irregularis</name>
    <dbReference type="NCBI Taxonomy" id="795642"/>
    <lineage>
        <taxon>Bacteria</taxon>
        <taxon>Bacillati</taxon>
        <taxon>Actinomycetota</taxon>
        <taxon>Actinomycetes</taxon>
        <taxon>Frankiales</taxon>
        <taxon>Frankiaceae</taxon>
        <taxon>Parafrankia</taxon>
    </lineage>
</organism>
<keyword evidence="3" id="KW-0520">NAD</keyword>
<dbReference type="GO" id="GO:0050661">
    <property type="term" value="F:NADP binding"/>
    <property type="evidence" value="ECO:0007669"/>
    <property type="project" value="InterPro"/>
</dbReference>
<dbReference type="InterPro" id="IPR008927">
    <property type="entry name" value="6-PGluconate_DH-like_C_sf"/>
</dbReference>
<dbReference type="Gene3D" id="1.10.1040.10">
    <property type="entry name" value="N-(1-d-carboxylethyl)-l-norvaline Dehydrogenase, domain 2"/>
    <property type="match status" value="1"/>
</dbReference>
<dbReference type="InterPro" id="IPR015815">
    <property type="entry name" value="HIBADH-related"/>
</dbReference>
<gene>
    <name evidence="7" type="ORF">Ga0074812_104396</name>
</gene>